<proteinExistence type="predicted"/>
<evidence type="ECO:0000313" key="1">
    <source>
        <dbReference type="EMBL" id="VAX18734.1"/>
    </source>
</evidence>
<accession>A0A3B1C3Y8</accession>
<dbReference type="AlphaFoldDB" id="A0A3B1C3Y8"/>
<organism evidence="1">
    <name type="scientific">hydrothermal vent metagenome</name>
    <dbReference type="NCBI Taxonomy" id="652676"/>
    <lineage>
        <taxon>unclassified sequences</taxon>
        <taxon>metagenomes</taxon>
        <taxon>ecological metagenomes</taxon>
    </lineage>
</organism>
<gene>
    <name evidence="1" type="ORF">MNBD_NITROSPINAE04-230</name>
</gene>
<reference evidence="1" key="1">
    <citation type="submission" date="2018-06" db="EMBL/GenBank/DDBJ databases">
        <authorList>
            <person name="Zhirakovskaya E."/>
        </authorList>
    </citation>
    <scope>NUCLEOTIDE SEQUENCE</scope>
</reference>
<name>A0A3B1C3Y8_9ZZZZ</name>
<sequence>MIFEHHPVMGVAVVADLCVRLHGAIVLIDELNTYGRREWSLGRGGVLFLPIE</sequence>
<protein>
    <submittedName>
        <fullName evidence="1">Uncharacterized protein</fullName>
    </submittedName>
</protein>
<dbReference type="EMBL" id="UOGA01000134">
    <property type="protein sequence ID" value="VAX18734.1"/>
    <property type="molecule type" value="Genomic_DNA"/>
</dbReference>